<dbReference type="RefSeq" id="XP_007677054.1">
    <property type="nucleotide sequence ID" value="XM_007678864.1"/>
</dbReference>
<reference evidence="8 9" key="1">
    <citation type="journal article" date="2012" name="PLoS Pathog.">
        <title>Diverse lifestyles and strategies of plant pathogenesis encoded in the genomes of eighteen Dothideomycetes fungi.</title>
        <authorList>
            <person name="Ohm R.A."/>
            <person name="Feau N."/>
            <person name="Henrissat B."/>
            <person name="Schoch C.L."/>
            <person name="Horwitz B.A."/>
            <person name="Barry K.W."/>
            <person name="Condon B.J."/>
            <person name="Copeland A.C."/>
            <person name="Dhillon B."/>
            <person name="Glaser F."/>
            <person name="Hesse C.N."/>
            <person name="Kosti I."/>
            <person name="LaButti K."/>
            <person name="Lindquist E.A."/>
            <person name="Lucas S."/>
            <person name="Salamov A.A."/>
            <person name="Bradshaw R.E."/>
            <person name="Ciuffetti L."/>
            <person name="Hamelin R.C."/>
            <person name="Kema G.H.J."/>
            <person name="Lawrence C."/>
            <person name="Scott J.A."/>
            <person name="Spatafora J.W."/>
            <person name="Turgeon B.G."/>
            <person name="de Wit P.J.G.M."/>
            <person name="Zhong S."/>
            <person name="Goodwin S.B."/>
            <person name="Grigoriev I.V."/>
        </authorList>
    </citation>
    <scope>NUCLEOTIDE SEQUENCE [LARGE SCALE GENOMIC DNA]</scope>
    <source>
        <strain evidence="8 9">UAMH 10762</strain>
    </source>
</reference>
<dbReference type="KEGG" id="bcom:BAUCODRAFT_494893"/>
<keyword evidence="4 7" id="KW-1133">Transmembrane helix</keyword>
<evidence type="ECO:0000256" key="3">
    <source>
        <dbReference type="ARBA" id="ARBA00022692"/>
    </source>
</evidence>
<dbReference type="eggNOG" id="KOG1289">
    <property type="taxonomic scope" value="Eukaryota"/>
</dbReference>
<feature type="transmembrane region" description="Helical" evidence="7">
    <location>
        <begin position="520"/>
        <end position="536"/>
    </location>
</feature>
<keyword evidence="9" id="KW-1185">Reference proteome</keyword>
<dbReference type="HOGENOM" id="CLU_004495_6_1_1"/>
<feature type="transmembrane region" description="Helical" evidence="7">
    <location>
        <begin position="415"/>
        <end position="433"/>
    </location>
</feature>
<dbReference type="GO" id="GO:0016020">
    <property type="term" value="C:membrane"/>
    <property type="evidence" value="ECO:0007669"/>
    <property type="project" value="UniProtKB-SubCell"/>
</dbReference>
<dbReference type="AlphaFoldDB" id="M2N929"/>
<feature type="transmembrane region" description="Helical" evidence="7">
    <location>
        <begin position="210"/>
        <end position="228"/>
    </location>
</feature>
<gene>
    <name evidence="8" type="ORF">BAUCODRAFT_494893</name>
</gene>
<name>M2N929_BAUPA</name>
<evidence type="ECO:0000256" key="7">
    <source>
        <dbReference type="SAM" id="Phobius"/>
    </source>
</evidence>
<keyword evidence="3 7" id="KW-0812">Transmembrane</keyword>
<proteinExistence type="predicted"/>
<feature type="transmembrane region" description="Helical" evidence="7">
    <location>
        <begin position="439"/>
        <end position="465"/>
    </location>
</feature>
<sequence length="561" mass="61043">MSAIAEGSIRRRSFEPGSRPDGGTESIEMKSSAFNISEVSHGKGDIELDSAGHGHSVDGWGDTPQDVRDMRRLGKKQEFKRNFNFLSALGFVSIYMATWEFVLVSLSVGLSNGGFAGLFWCFITTVACYSTIVASLAEMASMAPTSGGQYHWTSEFAPPQFQRVLSYASGWMSTLGWLASVASSVYVCGQQIGATVNVLQANLLITNWQLTLIMFALIAVTIVFNTWGARVLPALETASLVGHIAGFFVIMIPLLVLCPKNTAYNVFVDFEANGGWSLGPAYLVSQVTIIYCNLGSDSVVHISEEVEDASLVVPRCMFWSFVYNVALGIVMLIVMLFCIGPLDGAVNSDVPYAVLFNNTGSPALAVVLNVILFFLVFAGNITALATCSREMWAFARDRGLPWSKWIGKMDPKWQIPFNSVYATSVACVILALIQLGSTLAFNIIVSLSVLGLMSTYAISIGCVFYKRLKGEPLPHARWSLGRYGIVINGFALFYALFLLVFCCFPSYLPVDASSANWSPLIWAVVIIASVTYYAVWGKNHYTAPVDFVEGRKVAGVGLQSS</sequence>
<accession>M2N929</accession>
<keyword evidence="5 7" id="KW-0472">Membrane</keyword>
<dbReference type="Proteomes" id="UP000011761">
    <property type="component" value="Unassembled WGS sequence"/>
</dbReference>
<feature type="region of interest" description="Disordered" evidence="6">
    <location>
        <begin position="1"/>
        <end position="26"/>
    </location>
</feature>
<evidence type="ECO:0008006" key="10">
    <source>
        <dbReference type="Google" id="ProtNLM"/>
    </source>
</evidence>
<protein>
    <recommendedName>
        <fullName evidence="10">Amino acid permease/ SLC12A domain-containing protein</fullName>
    </recommendedName>
</protein>
<dbReference type="GO" id="GO:0022857">
    <property type="term" value="F:transmembrane transporter activity"/>
    <property type="evidence" value="ECO:0007669"/>
    <property type="project" value="InterPro"/>
</dbReference>
<evidence type="ECO:0000313" key="8">
    <source>
        <dbReference type="EMBL" id="EMC95589.1"/>
    </source>
</evidence>
<dbReference type="OrthoDB" id="3257095at2759"/>
<dbReference type="OMA" id="YASGWMT"/>
<dbReference type="PIRSF" id="PIRSF006060">
    <property type="entry name" value="AA_transporter"/>
    <property type="match status" value="1"/>
</dbReference>
<keyword evidence="2" id="KW-0813">Transport</keyword>
<evidence type="ECO:0000256" key="1">
    <source>
        <dbReference type="ARBA" id="ARBA00004141"/>
    </source>
</evidence>
<feature type="transmembrane region" description="Helical" evidence="7">
    <location>
        <begin position="240"/>
        <end position="258"/>
    </location>
</feature>
<dbReference type="Pfam" id="PF13520">
    <property type="entry name" value="AA_permease_2"/>
    <property type="match status" value="1"/>
</dbReference>
<evidence type="ECO:0000256" key="2">
    <source>
        <dbReference type="ARBA" id="ARBA00022448"/>
    </source>
</evidence>
<dbReference type="PANTHER" id="PTHR45649:SF4">
    <property type="entry name" value="TRANSPORTER, PUTATIVE (EUROFUNG)-RELATED"/>
    <property type="match status" value="1"/>
</dbReference>
<feature type="transmembrane region" description="Helical" evidence="7">
    <location>
        <begin position="321"/>
        <end position="342"/>
    </location>
</feature>
<feature type="transmembrane region" description="Helical" evidence="7">
    <location>
        <begin position="362"/>
        <end position="386"/>
    </location>
</feature>
<organism evidence="8 9">
    <name type="scientific">Baudoinia panamericana (strain UAMH 10762)</name>
    <name type="common">Angels' share fungus</name>
    <name type="synonym">Baudoinia compniacensis (strain UAMH 10762)</name>
    <dbReference type="NCBI Taxonomy" id="717646"/>
    <lineage>
        <taxon>Eukaryota</taxon>
        <taxon>Fungi</taxon>
        <taxon>Dikarya</taxon>
        <taxon>Ascomycota</taxon>
        <taxon>Pezizomycotina</taxon>
        <taxon>Dothideomycetes</taxon>
        <taxon>Dothideomycetidae</taxon>
        <taxon>Mycosphaerellales</taxon>
        <taxon>Teratosphaeriaceae</taxon>
        <taxon>Baudoinia</taxon>
    </lineage>
</organism>
<evidence type="ECO:0000256" key="4">
    <source>
        <dbReference type="ARBA" id="ARBA00022989"/>
    </source>
</evidence>
<evidence type="ECO:0000256" key="6">
    <source>
        <dbReference type="SAM" id="MobiDB-lite"/>
    </source>
</evidence>
<dbReference type="GeneID" id="19114895"/>
<dbReference type="Gene3D" id="1.20.1740.10">
    <property type="entry name" value="Amino acid/polyamine transporter I"/>
    <property type="match status" value="1"/>
</dbReference>
<comment type="subcellular location">
    <subcellularLocation>
        <location evidence="1">Membrane</location>
        <topology evidence="1">Multi-pass membrane protein</topology>
    </subcellularLocation>
</comment>
<evidence type="ECO:0000256" key="5">
    <source>
        <dbReference type="ARBA" id="ARBA00023136"/>
    </source>
</evidence>
<feature type="transmembrane region" description="Helical" evidence="7">
    <location>
        <begin position="485"/>
        <end position="508"/>
    </location>
</feature>
<feature type="transmembrane region" description="Helical" evidence="7">
    <location>
        <begin position="85"/>
        <end position="108"/>
    </location>
</feature>
<dbReference type="PANTHER" id="PTHR45649">
    <property type="entry name" value="AMINO-ACID PERMEASE BAT1"/>
    <property type="match status" value="1"/>
</dbReference>
<evidence type="ECO:0000313" key="9">
    <source>
        <dbReference type="Proteomes" id="UP000011761"/>
    </source>
</evidence>
<feature type="transmembrane region" description="Helical" evidence="7">
    <location>
        <begin position="114"/>
        <end position="137"/>
    </location>
</feature>
<dbReference type="EMBL" id="KB445556">
    <property type="protein sequence ID" value="EMC95589.1"/>
    <property type="molecule type" value="Genomic_DNA"/>
</dbReference>
<dbReference type="InterPro" id="IPR002293">
    <property type="entry name" value="AA/rel_permease1"/>
</dbReference>